<dbReference type="InterPro" id="IPR000884">
    <property type="entry name" value="TSP1_rpt"/>
</dbReference>
<dbReference type="Proteomes" id="UP001154078">
    <property type="component" value="Chromosome 5"/>
</dbReference>
<sequence>MWSLVLVVVLVGGTNSYLDKPPTIDFQAPNNQSVIIIDSKTFKQYNRYEDKPKATQTVSSNGTLPVFSSWSAWSRCMNCMQRRIRTCVKPSLCELNSRTYEERTCNSSRCKRKLWKREDFRIVHLNKKSNHFLKQAPTDTWSKWLDWTPCSEKCKTSRIRICRKPGRCQKEQQMQNAFCYFKGSYCEKYVLNLIDNNQKYPDNRRYEYSNNTEPVNRKSKTRCGRPYKKSKMLRIIGGREAQRHKWPWHVAVLNKYLEVFCGGTLIAPRWVLTASHCIRSFLRVRLNEFDLTADDGRELEMKVSKVFPHPRFNHQTVDNDIALLLLPRAVKIPVACLPRRKPRAGELCSVMGWGKVNTYHRYGSTILNEAKLPIIPTHTCRKSYKQILITENMLCAGWTSGKQDTCAGDSGGGLMCPVRKKKKIYKVNGITSFGDGCGRIKKYGIYTSVYNYVPWIDHIIEMYS</sequence>
<proteinExistence type="predicted"/>
<dbReference type="Pfam" id="PF00089">
    <property type="entry name" value="Trypsin"/>
    <property type="match status" value="1"/>
</dbReference>
<dbReference type="PANTHER" id="PTHR24264">
    <property type="entry name" value="TRYPSIN-RELATED"/>
    <property type="match status" value="1"/>
</dbReference>
<keyword evidence="8" id="KW-0720">Serine protease</keyword>
<evidence type="ECO:0000256" key="5">
    <source>
        <dbReference type="ARBA" id="ARBA00022729"/>
    </source>
</evidence>
<name>A0A9P0B976_BRAAE</name>
<evidence type="ECO:0000256" key="4">
    <source>
        <dbReference type="ARBA" id="ARBA00022670"/>
    </source>
</evidence>
<dbReference type="PROSITE" id="PS50240">
    <property type="entry name" value="TRYPSIN_DOM"/>
    <property type="match status" value="1"/>
</dbReference>
<evidence type="ECO:0000313" key="14">
    <source>
        <dbReference type="EMBL" id="CAH0556970.1"/>
    </source>
</evidence>
<dbReference type="InterPro" id="IPR001254">
    <property type="entry name" value="Trypsin_dom"/>
</dbReference>
<evidence type="ECO:0000256" key="3">
    <source>
        <dbReference type="ARBA" id="ARBA00022659"/>
    </source>
</evidence>
<comment type="catalytic activity">
    <reaction evidence="10">
        <text>Selective cleavage of 103-Arg-|-Ser-104 and 124-Ile-|-Ile-125 bonds in Limulus clotting factor B to form activated factor B. Cleavage of -Pro-Arg-|-Xaa- bonds in synthetic substrates.</text>
        <dbReference type="EC" id="3.4.21.84"/>
    </reaction>
</comment>
<keyword evidence="7" id="KW-0353">Hemolymph clotting</keyword>
<keyword evidence="3" id="KW-0768">Sushi</keyword>
<dbReference type="CDD" id="cd00190">
    <property type="entry name" value="Tryp_SPc"/>
    <property type="match status" value="1"/>
</dbReference>
<dbReference type="SMART" id="SM00020">
    <property type="entry name" value="Tryp_SPc"/>
    <property type="match status" value="1"/>
</dbReference>
<dbReference type="PANTHER" id="PTHR24264:SF65">
    <property type="entry name" value="SRCR DOMAIN-CONTAINING PROTEIN"/>
    <property type="match status" value="1"/>
</dbReference>
<dbReference type="PROSITE" id="PS50092">
    <property type="entry name" value="TSP1"/>
    <property type="match status" value="1"/>
</dbReference>
<feature type="chain" id="PRO_5040193199" description="limulus clotting factor C" evidence="12">
    <location>
        <begin position="17"/>
        <end position="464"/>
    </location>
</feature>
<dbReference type="SUPFAM" id="SSF50494">
    <property type="entry name" value="Trypsin-like serine proteases"/>
    <property type="match status" value="1"/>
</dbReference>
<dbReference type="InterPro" id="IPR043504">
    <property type="entry name" value="Peptidase_S1_PA_chymotrypsin"/>
</dbReference>
<evidence type="ECO:0000256" key="8">
    <source>
        <dbReference type="ARBA" id="ARBA00022825"/>
    </source>
</evidence>
<comment type="subcellular location">
    <subcellularLocation>
        <location evidence="1">Secreted</location>
    </subcellularLocation>
</comment>
<protein>
    <recommendedName>
        <fullName evidence="11">limulus clotting factor C</fullName>
        <ecNumber evidence="11">3.4.21.84</ecNumber>
    </recommendedName>
</protein>
<evidence type="ECO:0000256" key="2">
    <source>
        <dbReference type="ARBA" id="ARBA00022525"/>
    </source>
</evidence>
<evidence type="ECO:0000256" key="10">
    <source>
        <dbReference type="ARBA" id="ARBA00052079"/>
    </source>
</evidence>
<dbReference type="PROSITE" id="PS00134">
    <property type="entry name" value="TRYPSIN_HIS"/>
    <property type="match status" value="1"/>
</dbReference>
<evidence type="ECO:0000256" key="6">
    <source>
        <dbReference type="ARBA" id="ARBA00022801"/>
    </source>
</evidence>
<reference evidence="14" key="1">
    <citation type="submission" date="2021-12" db="EMBL/GenBank/DDBJ databases">
        <authorList>
            <person name="King R."/>
        </authorList>
    </citation>
    <scope>NUCLEOTIDE SEQUENCE</scope>
</reference>
<dbReference type="OrthoDB" id="10004439at2759"/>
<dbReference type="Gene3D" id="2.40.10.10">
    <property type="entry name" value="Trypsin-like serine proteases"/>
    <property type="match status" value="1"/>
</dbReference>
<evidence type="ECO:0000259" key="13">
    <source>
        <dbReference type="PROSITE" id="PS50240"/>
    </source>
</evidence>
<feature type="signal peptide" evidence="12">
    <location>
        <begin position="1"/>
        <end position="16"/>
    </location>
</feature>
<evidence type="ECO:0000313" key="15">
    <source>
        <dbReference type="Proteomes" id="UP001154078"/>
    </source>
</evidence>
<dbReference type="GO" id="GO:0042381">
    <property type="term" value="P:hemolymph coagulation"/>
    <property type="evidence" value="ECO:0007669"/>
    <property type="project" value="UniProtKB-KW"/>
</dbReference>
<keyword evidence="9" id="KW-1015">Disulfide bond</keyword>
<evidence type="ECO:0000256" key="7">
    <source>
        <dbReference type="ARBA" id="ARBA00022820"/>
    </source>
</evidence>
<dbReference type="InterPro" id="IPR050127">
    <property type="entry name" value="Serine_Proteases_S1"/>
</dbReference>
<dbReference type="EMBL" id="OV121136">
    <property type="protein sequence ID" value="CAH0556970.1"/>
    <property type="molecule type" value="Genomic_DNA"/>
</dbReference>
<dbReference type="InterPro" id="IPR001314">
    <property type="entry name" value="Peptidase_S1A"/>
</dbReference>
<dbReference type="GO" id="GO:0005615">
    <property type="term" value="C:extracellular space"/>
    <property type="evidence" value="ECO:0007669"/>
    <property type="project" value="TreeGrafter"/>
</dbReference>
<dbReference type="SMART" id="SM00209">
    <property type="entry name" value="TSP1"/>
    <property type="match status" value="2"/>
</dbReference>
<evidence type="ECO:0000256" key="9">
    <source>
        <dbReference type="ARBA" id="ARBA00023157"/>
    </source>
</evidence>
<keyword evidence="6" id="KW-0378">Hydrolase</keyword>
<accession>A0A9P0B976</accession>
<keyword evidence="4" id="KW-0645">Protease</keyword>
<evidence type="ECO:0000256" key="12">
    <source>
        <dbReference type="SAM" id="SignalP"/>
    </source>
</evidence>
<keyword evidence="5 12" id="KW-0732">Signal</keyword>
<dbReference type="InterPro" id="IPR009003">
    <property type="entry name" value="Peptidase_S1_PA"/>
</dbReference>
<keyword evidence="15" id="KW-1185">Reference proteome</keyword>
<gene>
    <name evidence="14" type="ORF">MELIAE_LOCUS7789</name>
</gene>
<evidence type="ECO:0000256" key="1">
    <source>
        <dbReference type="ARBA" id="ARBA00004613"/>
    </source>
</evidence>
<keyword evidence="2" id="KW-0964">Secreted</keyword>
<dbReference type="PRINTS" id="PR00722">
    <property type="entry name" value="CHYMOTRYPSIN"/>
</dbReference>
<feature type="domain" description="Peptidase S1" evidence="13">
    <location>
        <begin position="235"/>
        <end position="461"/>
    </location>
</feature>
<dbReference type="GO" id="GO:0006508">
    <property type="term" value="P:proteolysis"/>
    <property type="evidence" value="ECO:0007669"/>
    <property type="project" value="UniProtKB-KW"/>
</dbReference>
<dbReference type="GO" id="GO:0004252">
    <property type="term" value="F:serine-type endopeptidase activity"/>
    <property type="evidence" value="ECO:0007669"/>
    <property type="project" value="InterPro"/>
</dbReference>
<dbReference type="EC" id="3.4.21.84" evidence="11"/>
<dbReference type="FunFam" id="2.40.10.10:FF:000120">
    <property type="entry name" value="Putative serine protease"/>
    <property type="match status" value="1"/>
</dbReference>
<organism evidence="14 15">
    <name type="scientific">Brassicogethes aeneus</name>
    <name type="common">Rape pollen beetle</name>
    <name type="synonym">Meligethes aeneus</name>
    <dbReference type="NCBI Taxonomy" id="1431903"/>
    <lineage>
        <taxon>Eukaryota</taxon>
        <taxon>Metazoa</taxon>
        <taxon>Ecdysozoa</taxon>
        <taxon>Arthropoda</taxon>
        <taxon>Hexapoda</taxon>
        <taxon>Insecta</taxon>
        <taxon>Pterygota</taxon>
        <taxon>Neoptera</taxon>
        <taxon>Endopterygota</taxon>
        <taxon>Coleoptera</taxon>
        <taxon>Polyphaga</taxon>
        <taxon>Cucujiformia</taxon>
        <taxon>Nitidulidae</taxon>
        <taxon>Meligethinae</taxon>
        <taxon>Brassicogethes</taxon>
    </lineage>
</organism>
<dbReference type="AlphaFoldDB" id="A0A9P0B976"/>
<dbReference type="InterPro" id="IPR018114">
    <property type="entry name" value="TRYPSIN_HIS"/>
</dbReference>
<evidence type="ECO:0000256" key="11">
    <source>
        <dbReference type="ARBA" id="ARBA00066707"/>
    </source>
</evidence>